<reference evidence="4 5" key="1">
    <citation type="submission" date="2014-09" db="EMBL/GenBank/DDBJ databases">
        <title>Sporocytophaga myxococcoides PG-01 genome sequencing.</title>
        <authorList>
            <person name="Liu L."/>
            <person name="Gao P.J."/>
            <person name="Chen G.J."/>
            <person name="Wang L.S."/>
        </authorList>
    </citation>
    <scope>NUCLEOTIDE SEQUENCE [LARGE SCALE GENOMIC DNA]</scope>
    <source>
        <strain evidence="4 5">PG-01</strain>
    </source>
</reference>
<accession>A0A098LBJ0</accession>
<dbReference type="Proteomes" id="UP000030185">
    <property type="component" value="Unassembled WGS sequence"/>
</dbReference>
<dbReference type="InterPro" id="IPR000700">
    <property type="entry name" value="PAS-assoc_C"/>
</dbReference>
<gene>
    <name evidence="4" type="ORF">MYP_1488</name>
</gene>
<keyword evidence="5" id="KW-1185">Reference proteome</keyword>
<keyword evidence="2" id="KW-0472">Membrane</keyword>
<keyword evidence="1" id="KW-0175">Coiled coil</keyword>
<dbReference type="InterPro" id="IPR035965">
    <property type="entry name" value="PAS-like_dom_sf"/>
</dbReference>
<evidence type="ECO:0000313" key="5">
    <source>
        <dbReference type="Proteomes" id="UP000030185"/>
    </source>
</evidence>
<sequence length="413" mass="48023">MKYLVGQNPAEVFMMRFLAFFIPLVLGYLRISGEEAGLYAKNVGTALMAISTYLISITLLGWKSTIQYKLQLAKRKEVELIKKDHQRIERILNNSQTFVQIINIQKGIIAFSNESGRGKMRTGKEIEGKTMSEIVKERIHPDDFPIIEERQKILPELKDNEYNDVAFRLTDEHGDHTWLFSRAIVFSRDESGAVKEILFNTIDFTNEKKKESKLKQQKINLEQKQLELERIKRKLEEANNKLEEEAQKRASELYRSEKRYKDYIKNSFSGIIEFEHTSDISISLPADEQVKKIREVTRIKEVNQVAAELHGYKNPDSLKGMPLLEFIDLPEEIAIEYGKEFVRSNYRLVGKQPIQLTKEGKPVKVYSNLLGIVKNHFLVKVWEIQRPVNFSDIITTKRLKLIQGLMKKEISDK</sequence>
<feature type="domain" description="PAC" evidence="3">
    <location>
        <begin position="163"/>
        <end position="216"/>
    </location>
</feature>
<evidence type="ECO:0000259" key="3">
    <source>
        <dbReference type="PROSITE" id="PS50113"/>
    </source>
</evidence>
<feature type="coiled-coil region" evidence="1">
    <location>
        <begin position="204"/>
        <end position="255"/>
    </location>
</feature>
<dbReference type="Gene3D" id="3.30.450.20">
    <property type="entry name" value="PAS domain"/>
    <property type="match status" value="1"/>
</dbReference>
<name>A0A098LBJ0_9BACT</name>
<keyword evidence="2" id="KW-0812">Transmembrane</keyword>
<dbReference type="eggNOG" id="COG2202">
    <property type="taxonomic scope" value="Bacteria"/>
</dbReference>
<organism evidence="4 5">
    <name type="scientific">Sporocytophaga myxococcoides</name>
    <dbReference type="NCBI Taxonomy" id="153721"/>
    <lineage>
        <taxon>Bacteria</taxon>
        <taxon>Pseudomonadati</taxon>
        <taxon>Bacteroidota</taxon>
        <taxon>Cytophagia</taxon>
        <taxon>Cytophagales</taxon>
        <taxon>Cytophagaceae</taxon>
        <taxon>Sporocytophaga</taxon>
    </lineage>
</organism>
<feature type="transmembrane region" description="Helical" evidence="2">
    <location>
        <begin position="12"/>
        <end position="31"/>
    </location>
</feature>
<protein>
    <recommendedName>
        <fullName evidence="3">PAC domain-containing protein</fullName>
    </recommendedName>
</protein>
<dbReference type="EMBL" id="BBLT01000002">
    <property type="protein sequence ID" value="GAL84260.1"/>
    <property type="molecule type" value="Genomic_DNA"/>
</dbReference>
<dbReference type="STRING" id="153721.MYP_1488"/>
<evidence type="ECO:0000256" key="1">
    <source>
        <dbReference type="SAM" id="Coils"/>
    </source>
</evidence>
<keyword evidence="2" id="KW-1133">Transmembrane helix</keyword>
<evidence type="ECO:0000313" key="4">
    <source>
        <dbReference type="EMBL" id="GAL84260.1"/>
    </source>
</evidence>
<feature type="transmembrane region" description="Helical" evidence="2">
    <location>
        <begin position="43"/>
        <end position="62"/>
    </location>
</feature>
<proteinExistence type="predicted"/>
<dbReference type="SUPFAM" id="SSF55785">
    <property type="entry name" value="PYP-like sensor domain (PAS domain)"/>
    <property type="match status" value="1"/>
</dbReference>
<evidence type="ECO:0000256" key="2">
    <source>
        <dbReference type="SAM" id="Phobius"/>
    </source>
</evidence>
<dbReference type="AlphaFoldDB" id="A0A098LBJ0"/>
<comment type="caution">
    <text evidence="4">The sequence shown here is derived from an EMBL/GenBank/DDBJ whole genome shotgun (WGS) entry which is preliminary data.</text>
</comment>
<dbReference type="PROSITE" id="PS50113">
    <property type="entry name" value="PAC"/>
    <property type="match status" value="1"/>
</dbReference>